<dbReference type="PANTHER" id="PTHR47918:SF1">
    <property type="entry name" value="DNA-BINDING PROTEIN FIS"/>
    <property type="match status" value="1"/>
</dbReference>
<dbReference type="GO" id="GO:0003677">
    <property type="term" value="F:DNA binding"/>
    <property type="evidence" value="ECO:0007669"/>
    <property type="project" value="UniProtKB-KW"/>
</dbReference>
<dbReference type="Gene3D" id="1.10.10.60">
    <property type="entry name" value="Homeodomain-like"/>
    <property type="match status" value="1"/>
</dbReference>
<evidence type="ECO:0000256" key="2">
    <source>
        <dbReference type="ARBA" id="ARBA00023125"/>
    </source>
</evidence>
<dbReference type="EMBL" id="JAOVZB010000004">
    <property type="protein sequence ID" value="MCV2403306.1"/>
    <property type="molecule type" value="Genomic_DNA"/>
</dbReference>
<proteinExistence type="inferred from homology"/>
<dbReference type="Pfam" id="PF02954">
    <property type="entry name" value="HTH_8"/>
    <property type="match status" value="1"/>
</dbReference>
<feature type="domain" description="DNA binding HTH" evidence="4">
    <location>
        <begin position="49"/>
        <end position="89"/>
    </location>
</feature>
<protein>
    <recommendedName>
        <fullName evidence="3">Putative Fis-like DNA-binding protein</fullName>
    </recommendedName>
</protein>
<evidence type="ECO:0000256" key="1">
    <source>
        <dbReference type="ARBA" id="ARBA00008559"/>
    </source>
</evidence>
<dbReference type="PRINTS" id="PR01590">
    <property type="entry name" value="HTHFIS"/>
</dbReference>
<dbReference type="RefSeq" id="WP_263530682.1">
    <property type="nucleotide sequence ID" value="NZ_JAOVZB010000004.1"/>
</dbReference>
<evidence type="ECO:0000313" key="5">
    <source>
        <dbReference type="EMBL" id="MCV2403306.1"/>
    </source>
</evidence>
<gene>
    <name evidence="5" type="primary">fis</name>
    <name evidence="5" type="ORF">OFY17_10480</name>
</gene>
<dbReference type="SUPFAM" id="SSF46689">
    <property type="entry name" value="Homeodomain-like"/>
    <property type="match status" value="1"/>
</dbReference>
<dbReference type="InterPro" id="IPR005412">
    <property type="entry name" value="Fis_DNA-bd"/>
</dbReference>
<dbReference type="PRINTS" id="PR01591">
    <property type="entry name" value="DNABINDNGFIS"/>
</dbReference>
<accession>A0ABT2YTT1</accession>
<evidence type="ECO:0000259" key="4">
    <source>
        <dbReference type="Pfam" id="PF02954"/>
    </source>
</evidence>
<comment type="caution">
    <text evidence="5">The sequence shown here is derived from an EMBL/GenBank/DDBJ whole genome shotgun (WGS) entry which is preliminary data.</text>
</comment>
<keyword evidence="6" id="KW-1185">Reference proteome</keyword>
<evidence type="ECO:0000256" key="3">
    <source>
        <dbReference type="ARBA" id="ARBA00029540"/>
    </source>
</evidence>
<reference evidence="5 6" key="1">
    <citation type="submission" date="2022-10" db="EMBL/GenBank/DDBJ databases">
        <title>Marinomonas transparenta sp. nov. and Marinomonas sargassi sp. nov., isolated from marine alga (Sargassum natans (L.) Gaillon).</title>
        <authorList>
            <person name="Wang Y."/>
        </authorList>
    </citation>
    <scope>NUCLEOTIDE SEQUENCE [LARGE SCALE GENOMIC DNA]</scope>
    <source>
        <strain evidence="5 6">C2222</strain>
    </source>
</reference>
<dbReference type="PANTHER" id="PTHR47918">
    <property type="entry name" value="DNA-BINDING PROTEIN FIS"/>
    <property type="match status" value="1"/>
</dbReference>
<dbReference type="InterPro" id="IPR009057">
    <property type="entry name" value="Homeodomain-like_sf"/>
</dbReference>
<dbReference type="NCBIfam" id="NF001659">
    <property type="entry name" value="PRK00430.1"/>
    <property type="match status" value="1"/>
</dbReference>
<name>A0ABT2YTT1_9GAMM</name>
<dbReference type="Proteomes" id="UP001209713">
    <property type="component" value="Unassembled WGS sequence"/>
</dbReference>
<evidence type="ECO:0000313" key="6">
    <source>
        <dbReference type="Proteomes" id="UP001209713"/>
    </source>
</evidence>
<organism evidence="5 6">
    <name type="scientific">Marinomonas sargassi</name>
    <dbReference type="NCBI Taxonomy" id="2984494"/>
    <lineage>
        <taxon>Bacteria</taxon>
        <taxon>Pseudomonadati</taxon>
        <taxon>Pseudomonadota</taxon>
        <taxon>Gammaproteobacteria</taxon>
        <taxon>Oceanospirillales</taxon>
        <taxon>Oceanospirillaceae</taxon>
        <taxon>Marinomonas</taxon>
    </lineage>
</organism>
<dbReference type="InterPro" id="IPR050207">
    <property type="entry name" value="Trans_regulatory_Fis"/>
</dbReference>
<dbReference type="InterPro" id="IPR002197">
    <property type="entry name" value="HTH_Fis"/>
</dbReference>
<keyword evidence="2 5" id="KW-0238">DNA-binding</keyword>
<sequence length="92" mass="10440">MLEQTQAYTFKTASSEQSQTLRDNVEKALHNYFSHLDGQPVTDLYQLVLAEVEAPLLESVMSYTKDNQTKASTLLGLNRGTLRKKLKQYGML</sequence>
<comment type="similarity">
    <text evidence="1">Belongs to the transcriptional regulatory Fis family.</text>
</comment>
<dbReference type="PIRSF" id="PIRSF002097">
    <property type="entry name" value="DNA-binding_Fis"/>
    <property type="match status" value="1"/>
</dbReference>